<dbReference type="EMBL" id="JPOS01000083">
    <property type="protein sequence ID" value="KGE86013.1"/>
    <property type="molecule type" value="Genomic_DNA"/>
</dbReference>
<name>A0A098S2I1_9BACT</name>
<comment type="caution">
    <text evidence="1">The sequence shown here is derived from an EMBL/GenBank/DDBJ whole genome shotgun (WGS) entry which is preliminary data.</text>
</comment>
<dbReference type="AlphaFoldDB" id="A0A098S2I1"/>
<evidence type="ECO:0000313" key="1">
    <source>
        <dbReference type="EMBL" id="KGE86013.1"/>
    </source>
</evidence>
<accession>A0A098S2I1</accession>
<proteinExistence type="predicted"/>
<dbReference type="InterPro" id="IPR032774">
    <property type="entry name" value="WG_beta_rep"/>
</dbReference>
<gene>
    <name evidence="1" type="ORF">IX84_25815</name>
</gene>
<organism evidence="1 2">
    <name type="scientific">Phaeodactylibacter xiamenensis</name>
    <dbReference type="NCBI Taxonomy" id="1524460"/>
    <lineage>
        <taxon>Bacteria</taxon>
        <taxon>Pseudomonadati</taxon>
        <taxon>Bacteroidota</taxon>
        <taxon>Saprospiria</taxon>
        <taxon>Saprospirales</taxon>
        <taxon>Haliscomenobacteraceae</taxon>
        <taxon>Phaeodactylibacter</taxon>
    </lineage>
</organism>
<dbReference type="Proteomes" id="UP000029736">
    <property type="component" value="Unassembled WGS sequence"/>
</dbReference>
<protein>
    <recommendedName>
        <fullName evidence="3">WG repeat-containing protein</fullName>
    </recommendedName>
</protein>
<keyword evidence="2" id="KW-1185">Reference proteome</keyword>
<dbReference type="PANTHER" id="PTHR37841">
    <property type="entry name" value="GLR2918 PROTEIN"/>
    <property type="match status" value="1"/>
</dbReference>
<dbReference type="RefSeq" id="WP_044227153.1">
    <property type="nucleotide sequence ID" value="NZ_JBKAGJ010000003.1"/>
</dbReference>
<evidence type="ECO:0008006" key="3">
    <source>
        <dbReference type="Google" id="ProtNLM"/>
    </source>
</evidence>
<dbReference type="SUPFAM" id="SSF69360">
    <property type="entry name" value="Cell wall binding repeat"/>
    <property type="match status" value="2"/>
</dbReference>
<dbReference type="Pfam" id="PF14903">
    <property type="entry name" value="WG_beta_rep"/>
    <property type="match status" value="13"/>
</dbReference>
<dbReference type="OrthoDB" id="2485468at2"/>
<dbReference type="PANTHER" id="PTHR37841:SF1">
    <property type="entry name" value="DUF3298 DOMAIN-CONTAINING PROTEIN"/>
    <property type="match status" value="1"/>
</dbReference>
<sequence>MRLFFILISLLLFGGSLPGQRYFPIKKDNKWGLIDASGELVQAPVYDAIGEFKQFGYAVMQFEGKVGLLGDNGRRILEPRYEDIKVLDSTLIAVMSDKSWMVVNLFGKVILEKGYERVHVVRPNFLTFQKDGKWGLTNQFGHRLAPPEYDEIKSFGNSFFLTRKNQQLGLLSGTGRQIIANRAEDIQVYQDSLFFFKEDNHWGAVDFYGIERIPCEFKGYSKIDEGYIKLSSEKGNKVFSLYCNRVITPGWHHDYYPFSPRYLIVKDNRRLGLINWCGQEIFKPDYNEIQPYTRNHFRVNQEGLWGVATQEGQLLIPVIYDYIAPRKGKLCIVKKAGRFGLVHIDGTEIVAPTYNRIVLEQQQAKAYTESPGGGEQLTLLTFDTEGHLRDASQLQQHFQVKIGGEPQTGKQADGGDASTLNSQLLEHFEWFYAPEEDRWGLRRLSDGGVQIEPMFSYVQVEHELGLTLVGIPQSHTVGFDRTRFRFDRTYGIVNNEIGLMVTELEFLDIRLSDFNLGGSLARCIFTNGRHGLIDLTGRTVRQDLAYIGDFVNGIARFSFSGQLSGSQEETLHLGSIRDYLRDLASPGIMQDYTQYDIEFRALANLICEGCEWGYLDQEGQVVVPPQYTYAKDFVNQVGIVACHDKWGMVNGDAKIILPCEYDGVQFMENTDNQMVRVYIREPKYGLVDTLGQITVSAVYDELGYFSEGRLAVRRNGLWGFVNTDGMEVIPCRFREVQNFSQGLAAVRLGSGWGFVDKQGRIMIDLQYRRVGSFSDGLAWVATDDGMGYINEAGTMVIQPDFDRAYDFQNGTARVMVDQNYGLIDVNGAYVQRPRFTHIEAFDANGLAIAQDGGHTVHYELIDQQGDAVTKQKYKSIEPFREGLAVVKTKNGYGYIDVRGNLVIEDRFSKASPFSEGLAAVQIDGQCGYIDRSGQLAIPCDFSKCLDFKDGRAVVYKGMRKAGLIDQSGSVLIEPSLDRLLNFQEGRGLVRDEQYRFYYITEQASPYDGYYEQATEFQHGVAVVQVNGKWGIINQKGIEIIPPRYDKIESFRDGYARVRIQGFNGLASLEGELLVQPDYEYISYAGEGLYRVEKGDKIGYFDQSGQWVWALNR</sequence>
<evidence type="ECO:0000313" key="2">
    <source>
        <dbReference type="Proteomes" id="UP000029736"/>
    </source>
</evidence>
<dbReference type="STRING" id="1524460.IX84_25815"/>
<reference evidence="1 2" key="1">
    <citation type="journal article" date="2014" name="Int. J. Syst. Evol. Microbiol.">
        <title>Phaeodactylibacter xiamenensis gen. nov., sp. nov., a member of the family Saprospiraceae isolated from the marine alga Phaeodactylum tricornutum.</title>
        <authorList>
            <person name="Chen Z.Jr."/>
            <person name="Lei X."/>
            <person name="Lai Q."/>
            <person name="Li Y."/>
            <person name="Zhang B."/>
            <person name="Zhang J."/>
            <person name="Zhang H."/>
            <person name="Yang L."/>
            <person name="Zheng W."/>
            <person name="Tian Y."/>
            <person name="Yu Z."/>
            <person name="Xu H.Jr."/>
            <person name="Zheng T."/>
        </authorList>
    </citation>
    <scope>NUCLEOTIDE SEQUENCE [LARGE SCALE GENOMIC DNA]</scope>
    <source>
        <strain evidence="1 2">KD52</strain>
    </source>
</reference>